<dbReference type="Proteomes" id="UP000733744">
    <property type="component" value="Unassembled WGS sequence"/>
</dbReference>
<evidence type="ECO:0000259" key="2">
    <source>
        <dbReference type="Pfam" id="PF14240"/>
    </source>
</evidence>
<proteinExistence type="predicted"/>
<dbReference type="EMBL" id="RYFG02000026">
    <property type="protein sequence ID" value="TRX00505.1"/>
    <property type="molecule type" value="Genomic_DNA"/>
</dbReference>
<sequence>MISARRSVNLAFVLLNLCSPIVNSGTDPKINIKGNGLADQVTLKPSDALSVIVDLDPGSLSGTNATWWIAANTPSGSWYSWIYPTGWISVGTDKNKLAVSYQGPLTTLNPFEVLNTSNLATGDYYMYFGVDTNTNGLFGNQSLRYNVLKASVKTAATLNSCSLTANTAATTTVTSGCALINRDTSACQASRVAQGLTGAWLKFSCRVTLTKSGSNVILTTDSQPDYKSNYFTAGNACYTAYSPSFPDPGIIGAQNISMTIPLAPGGKSGRMPLGVVGAAINGVSLFNNSAAPGDDIYKEAYSFDQCQGHPAGSKYHYHTEPYSISYNDSNLIGVLRDGYFIYGRKDQDGSTPTLDIYGGHAGTTPDSPSIPVYHYHTNIQSNGTLSDWFLTTGNYKATPGACSGCL</sequence>
<organism evidence="3 4">
    <name type="scientific">Candidatus Methylobacter oryzae</name>
    <dbReference type="NCBI Taxonomy" id="2497749"/>
    <lineage>
        <taxon>Bacteria</taxon>
        <taxon>Pseudomonadati</taxon>
        <taxon>Pseudomonadota</taxon>
        <taxon>Gammaproteobacteria</taxon>
        <taxon>Methylococcales</taxon>
        <taxon>Methylococcaceae</taxon>
        <taxon>Methylobacter</taxon>
    </lineage>
</organism>
<comment type="caution">
    <text evidence="3">The sequence shown here is derived from an EMBL/GenBank/DDBJ whole genome shotgun (WGS) entry which is preliminary data.</text>
</comment>
<evidence type="ECO:0000313" key="3">
    <source>
        <dbReference type="EMBL" id="TRX00505.1"/>
    </source>
</evidence>
<dbReference type="InterPro" id="IPR025924">
    <property type="entry name" value="YHYH_dom"/>
</dbReference>
<dbReference type="Pfam" id="PF14240">
    <property type="entry name" value="YHYH"/>
    <property type="match status" value="1"/>
</dbReference>
<feature type="chain" id="PRO_5046014123" evidence="1">
    <location>
        <begin position="25"/>
        <end position="406"/>
    </location>
</feature>
<feature type="signal peptide" evidence="1">
    <location>
        <begin position="1"/>
        <end position="24"/>
    </location>
</feature>
<feature type="domain" description="YHYH" evidence="2">
    <location>
        <begin position="258"/>
        <end position="369"/>
    </location>
</feature>
<keyword evidence="4" id="KW-1185">Reference proteome</keyword>
<name>A0ABY3CEE2_9GAMM</name>
<accession>A0ABY3CEE2</accession>
<reference evidence="3 4" key="1">
    <citation type="journal article" date="2019" name="Antonie Van Leeuwenhoek">
        <title>Description of 'Ca. Methylobacter oryzae' KRF1, a novel species from the environmentally important Methylobacter clade 2.</title>
        <authorList>
            <person name="Khatri K."/>
            <person name="Mohite J.A."/>
            <person name="Pandit P.S."/>
            <person name="Bahulikar R."/>
            <person name="Rahalkar M.C."/>
        </authorList>
    </citation>
    <scope>NUCLEOTIDE SEQUENCE [LARGE SCALE GENOMIC DNA]</scope>
    <source>
        <strain evidence="3 4">KRF1</strain>
    </source>
</reference>
<protein>
    <submittedName>
        <fullName evidence="3">YHYH protein</fullName>
    </submittedName>
</protein>
<evidence type="ECO:0000313" key="4">
    <source>
        <dbReference type="Proteomes" id="UP000733744"/>
    </source>
</evidence>
<dbReference type="RefSeq" id="WP_127027204.1">
    <property type="nucleotide sequence ID" value="NZ_RYFG02000026.1"/>
</dbReference>
<gene>
    <name evidence="3" type="ORF">EKO24_005850</name>
</gene>
<evidence type="ECO:0000256" key="1">
    <source>
        <dbReference type="SAM" id="SignalP"/>
    </source>
</evidence>
<keyword evidence="1" id="KW-0732">Signal</keyword>